<dbReference type="SMART" id="SM00363">
    <property type="entry name" value="S4"/>
    <property type="match status" value="1"/>
</dbReference>
<dbReference type="GO" id="GO:0003723">
    <property type="term" value="F:RNA binding"/>
    <property type="evidence" value="ECO:0007669"/>
    <property type="project" value="UniProtKB-KW"/>
</dbReference>
<keyword evidence="5" id="KW-1185">Reference proteome</keyword>
<feature type="domain" description="RNA-binding S4" evidence="3">
    <location>
        <begin position="9"/>
        <end position="75"/>
    </location>
</feature>
<feature type="compositionally biased region" description="Basic residues" evidence="2">
    <location>
        <begin position="116"/>
        <end position="125"/>
    </location>
</feature>
<organism evidence="4 5">
    <name type="scientific">Vannielia litorea</name>
    <dbReference type="NCBI Taxonomy" id="1217970"/>
    <lineage>
        <taxon>Bacteria</taxon>
        <taxon>Pseudomonadati</taxon>
        <taxon>Pseudomonadota</taxon>
        <taxon>Alphaproteobacteria</taxon>
        <taxon>Rhodobacterales</taxon>
        <taxon>Paracoccaceae</taxon>
        <taxon>Vannielia</taxon>
    </lineage>
</organism>
<evidence type="ECO:0000313" key="4">
    <source>
        <dbReference type="EMBL" id="SIO03439.1"/>
    </source>
</evidence>
<evidence type="ECO:0000313" key="5">
    <source>
        <dbReference type="Proteomes" id="UP000184932"/>
    </source>
</evidence>
<name>A0A1N6G7B3_9RHOB</name>
<dbReference type="SUPFAM" id="SSF55174">
    <property type="entry name" value="Alpha-L RNA-binding motif"/>
    <property type="match status" value="1"/>
</dbReference>
<feature type="region of interest" description="Disordered" evidence="2">
    <location>
        <begin position="90"/>
        <end position="125"/>
    </location>
</feature>
<gene>
    <name evidence="4" type="ORF">SAMN05444002_2262</name>
</gene>
<dbReference type="PROSITE" id="PS50889">
    <property type="entry name" value="S4"/>
    <property type="match status" value="1"/>
</dbReference>
<proteinExistence type="predicted"/>
<dbReference type="InterPro" id="IPR036986">
    <property type="entry name" value="S4_RNA-bd_sf"/>
</dbReference>
<dbReference type="Proteomes" id="UP000184932">
    <property type="component" value="Unassembled WGS sequence"/>
</dbReference>
<dbReference type="InterPro" id="IPR002942">
    <property type="entry name" value="S4_RNA-bd"/>
</dbReference>
<dbReference type="EMBL" id="FSRL01000001">
    <property type="protein sequence ID" value="SIO03439.1"/>
    <property type="molecule type" value="Genomic_DNA"/>
</dbReference>
<accession>A0A1N6G7B3</accession>
<evidence type="ECO:0000259" key="3">
    <source>
        <dbReference type="SMART" id="SM00363"/>
    </source>
</evidence>
<evidence type="ECO:0000256" key="1">
    <source>
        <dbReference type="PROSITE-ProRule" id="PRU00182"/>
    </source>
</evidence>
<dbReference type="Pfam" id="PF01479">
    <property type="entry name" value="S4"/>
    <property type="match status" value="1"/>
</dbReference>
<keyword evidence="1" id="KW-0694">RNA-binding</keyword>
<dbReference type="Gene3D" id="3.10.290.10">
    <property type="entry name" value="RNA-binding S4 domain"/>
    <property type="match status" value="1"/>
</dbReference>
<dbReference type="RefSeq" id="WP_074256304.1">
    <property type="nucleotide sequence ID" value="NZ_FSRL01000001.1"/>
</dbReference>
<dbReference type="CDD" id="cd00165">
    <property type="entry name" value="S4"/>
    <property type="match status" value="1"/>
</dbReference>
<evidence type="ECO:0000256" key="2">
    <source>
        <dbReference type="SAM" id="MobiDB-lite"/>
    </source>
</evidence>
<dbReference type="STRING" id="1217970.SAMN05444002_2262"/>
<protein>
    <submittedName>
        <fullName evidence="4">Heat shock protein Hsp15</fullName>
    </submittedName>
</protein>
<keyword evidence="4" id="KW-0346">Stress response</keyword>
<dbReference type="AlphaFoldDB" id="A0A1N6G7B3"/>
<reference evidence="5" key="1">
    <citation type="submission" date="2016-11" db="EMBL/GenBank/DDBJ databases">
        <authorList>
            <person name="Varghese N."/>
            <person name="Submissions S."/>
        </authorList>
    </citation>
    <scope>NUCLEOTIDE SEQUENCE [LARGE SCALE GENOMIC DNA]</scope>
    <source>
        <strain evidence="5">DSM 29440</strain>
    </source>
</reference>
<dbReference type="OrthoDB" id="9797176at2"/>
<sequence length="125" mass="14018">MTEAPADSLRIDKWLFHARFFKTRSLAAKLVSDGKLRVDGTPISKPSRLVAPGDTLTFPKDSHIRVIRIVALGIRRGPAPEARALYEDLAPPERAFRDPAQPQTGVRPTQQERRVALRMRGKPLE</sequence>